<dbReference type="InterPro" id="IPR046816">
    <property type="entry name" value="MmeI_Mtase"/>
</dbReference>
<organism evidence="10 11">
    <name type="scientific">Oryzomonas sagensis</name>
    <dbReference type="NCBI Taxonomy" id="2603857"/>
    <lineage>
        <taxon>Bacteria</taxon>
        <taxon>Pseudomonadati</taxon>
        <taxon>Thermodesulfobacteriota</taxon>
        <taxon>Desulfuromonadia</taxon>
        <taxon>Geobacterales</taxon>
        <taxon>Geobacteraceae</taxon>
        <taxon>Oryzomonas</taxon>
    </lineage>
</organism>
<feature type="domain" description="MmeI-like N-terminal" evidence="5">
    <location>
        <begin position="12"/>
        <end position="174"/>
    </location>
</feature>
<reference evidence="10 11" key="1">
    <citation type="journal article" date="2020" name="Microorganisms">
        <title>Description of Three Novel Members in the Family Geobacteraceae, Oryzomonas japonicum gen. nov., sp. nov., Oryzomonas sagensis sp. nov., and Oryzomonas ruber sp. nov.</title>
        <authorList>
            <person name="Xu Z."/>
            <person name="Masuda Y."/>
            <person name="Hayakawa C."/>
            <person name="Ushijima N."/>
            <person name="Kawano K."/>
            <person name="Shiratori Y."/>
            <person name="Senoo K."/>
            <person name="Itoh H."/>
        </authorList>
    </citation>
    <scope>NUCLEOTIDE SEQUENCE [LARGE SCALE GENOMIC DNA]</scope>
    <source>
        <strain evidence="10 11">Red100</strain>
    </source>
</reference>
<evidence type="ECO:0000259" key="5">
    <source>
        <dbReference type="Pfam" id="PF20464"/>
    </source>
</evidence>
<feature type="domain" description="MmeI-like target recognition" evidence="7">
    <location>
        <begin position="618"/>
        <end position="821"/>
    </location>
</feature>
<feature type="domain" description="MmeI-like C-terminal" evidence="8">
    <location>
        <begin position="824"/>
        <end position="904"/>
    </location>
</feature>
<accession>A0ABQ6TL84</accession>
<evidence type="ECO:0000256" key="3">
    <source>
        <dbReference type="ARBA" id="ARBA00022679"/>
    </source>
</evidence>
<dbReference type="InterPro" id="IPR029063">
    <property type="entry name" value="SAM-dependent_MTases_sf"/>
</dbReference>
<evidence type="ECO:0000259" key="9">
    <source>
        <dbReference type="Pfam" id="PF20473"/>
    </source>
</evidence>
<dbReference type="GO" id="GO:0008168">
    <property type="term" value="F:methyltransferase activity"/>
    <property type="evidence" value="ECO:0007669"/>
    <property type="project" value="UniProtKB-KW"/>
</dbReference>
<name>A0ABQ6TL84_9BACT</name>
<evidence type="ECO:0000313" key="10">
    <source>
        <dbReference type="EMBL" id="KAB0669000.1"/>
    </source>
</evidence>
<dbReference type="Pfam" id="PF20464">
    <property type="entry name" value="MmeI_N"/>
    <property type="match status" value="1"/>
</dbReference>
<keyword evidence="11" id="KW-1185">Reference proteome</keyword>
<dbReference type="PANTHER" id="PTHR33841">
    <property type="entry name" value="DNA METHYLTRANSFERASE YEEA-RELATED"/>
    <property type="match status" value="1"/>
</dbReference>
<dbReference type="PRINTS" id="PR00507">
    <property type="entry name" value="N12N6MTFRASE"/>
</dbReference>
<dbReference type="RefSeq" id="WP_151157631.1">
    <property type="nucleotide sequence ID" value="NZ_VZRA01000004.1"/>
</dbReference>
<dbReference type="InterPro" id="IPR046817">
    <property type="entry name" value="MmeI_N"/>
</dbReference>
<dbReference type="Pfam" id="PF20473">
    <property type="entry name" value="MmeI_Mtase"/>
    <property type="match status" value="1"/>
</dbReference>
<dbReference type="Proteomes" id="UP000798046">
    <property type="component" value="Unassembled WGS sequence"/>
</dbReference>
<sequence>MAPLSWNEIRDRSVAFSREWANESSEDAEAKSFWDAFFYVFGIPRRRVASFETPVKKGDGSGGFIDLLWKGTLLVEHKSRGKNLDRAFKQAMDYFPGLKDRDLPKYILVSDFARFRLYNLETDKHYEFPLKDLYKHVRLFGFVAGYETHSFGKEDPVNIKAAEHLGKLHDQLKATGYEGHELELFLVRILFCLFAEDTSIFEKGSFSEYIDKRTAEDGSDLGMHLGQLFQIFNTPHDKRSKVLDEQIASFQYVNGKLFAEQLPLAGFDKAMRETLLDCCALDWSRISPAIFGSLFQSIMDTAARRALGAHYTTETNILKALRPLFLNDLWAEFERVKRDQKRLMEFHNKLASLRILDPACGCGNFLVIAYRELRLLEIEVLRELHKKKESGFLDVGDIVYIDVDQFYGIEYEEFPAQIAQVALWLTDHQMNMLVSEEFGQYFVRLPLKKAPNIVHGNALRLDWREIVKPEELSYIVGNPPFVGKKEQNKVQKAELAQIFHDVKGCGLLDYVSCWYRKAADYAKENQAISCAFVSTNSITQGEQVGVLWPGLFRAGIKLHFAHRTFQWSSEARGKAAVHCVIIGFGYTEASEMWLYEYETQKSEPTGRQVNNINAYLTDGPSVVLERRSRPISPVLAINKGSEATDFGFLIMSPEEKTDLLSTEPEIEPWMRLLVGGEELLNNTVRWCLWLTDISPSLLKTMPKVMERVANVKAKRLESGKERTREWADFPTLFSENRQPSTDYLAIPKVSSERRYYLPMAFLPHDYIASGSLLVIPGAGLYHFGVLSSIMHNAWTRSVCGRMKSDYQYSAGIVYNNFPWPDRITDKQQLEVEVAAQGVLEVRKRFSESSLADLYDPTTMPPDLVKAHHTLDRAVDAAYGVKGFASEAKRVAYLFELYQRLASPLESLSARKTARRKK</sequence>
<dbReference type="PROSITE" id="PS00092">
    <property type="entry name" value="N6_MTASE"/>
    <property type="match status" value="1"/>
</dbReference>
<dbReference type="InterPro" id="IPR050953">
    <property type="entry name" value="N4_N6_ade-DNA_methylase"/>
</dbReference>
<dbReference type="GO" id="GO:0032259">
    <property type="term" value="P:methylation"/>
    <property type="evidence" value="ECO:0007669"/>
    <property type="project" value="UniProtKB-KW"/>
</dbReference>
<comment type="catalytic activity">
    <reaction evidence="4">
        <text>a 2'-deoxyadenosine in DNA + S-adenosyl-L-methionine = an N(6)-methyl-2'-deoxyadenosine in DNA + S-adenosyl-L-homocysteine + H(+)</text>
        <dbReference type="Rhea" id="RHEA:15197"/>
        <dbReference type="Rhea" id="RHEA-COMP:12418"/>
        <dbReference type="Rhea" id="RHEA-COMP:12419"/>
        <dbReference type="ChEBI" id="CHEBI:15378"/>
        <dbReference type="ChEBI" id="CHEBI:57856"/>
        <dbReference type="ChEBI" id="CHEBI:59789"/>
        <dbReference type="ChEBI" id="CHEBI:90615"/>
        <dbReference type="ChEBI" id="CHEBI:90616"/>
        <dbReference type="EC" id="2.1.1.72"/>
    </reaction>
</comment>
<dbReference type="Gene3D" id="3.40.50.150">
    <property type="entry name" value="Vaccinia Virus protein VP39"/>
    <property type="match status" value="1"/>
</dbReference>
<gene>
    <name evidence="10" type="ORF">F6V30_14280</name>
</gene>
<dbReference type="InterPro" id="IPR046819">
    <property type="entry name" value="MmeI_hel"/>
</dbReference>
<dbReference type="EC" id="2.1.1.72" evidence="1"/>
<dbReference type="EMBL" id="VZRA01000004">
    <property type="protein sequence ID" value="KAB0669000.1"/>
    <property type="molecule type" value="Genomic_DNA"/>
</dbReference>
<dbReference type="PANTHER" id="PTHR33841:SF1">
    <property type="entry name" value="DNA METHYLTRANSFERASE A"/>
    <property type="match status" value="1"/>
</dbReference>
<dbReference type="InterPro" id="IPR046818">
    <property type="entry name" value="MmeI_C"/>
</dbReference>
<evidence type="ECO:0000313" key="11">
    <source>
        <dbReference type="Proteomes" id="UP000798046"/>
    </source>
</evidence>
<keyword evidence="3" id="KW-0808">Transferase</keyword>
<keyword evidence="2 10" id="KW-0489">Methyltransferase</keyword>
<feature type="domain" description="MmeI-like DNA-methyltransferase" evidence="9">
    <location>
        <begin position="334"/>
        <end position="595"/>
    </location>
</feature>
<dbReference type="InterPro" id="IPR002052">
    <property type="entry name" value="DNA_methylase_N6_adenine_CS"/>
</dbReference>
<evidence type="ECO:0000259" key="7">
    <source>
        <dbReference type="Pfam" id="PF20466"/>
    </source>
</evidence>
<dbReference type="Pfam" id="PF20465">
    <property type="entry name" value="MmeI_hel"/>
    <property type="match status" value="1"/>
</dbReference>
<dbReference type="Pfam" id="PF20467">
    <property type="entry name" value="MmeI_C"/>
    <property type="match status" value="1"/>
</dbReference>
<protein>
    <recommendedName>
        <fullName evidence="1">site-specific DNA-methyltransferase (adenine-specific)</fullName>
        <ecNumber evidence="1">2.1.1.72</ecNumber>
    </recommendedName>
</protein>
<comment type="caution">
    <text evidence="10">The sequence shown here is derived from an EMBL/GenBank/DDBJ whole genome shotgun (WGS) entry which is preliminary data.</text>
</comment>
<evidence type="ECO:0000256" key="4">
    <source>
        <dbReference type="ARBA" id="ARBA00047942"/>
    </source>
</evidence>
<evidence type="ECO:0000256" key="2">
    <source>
        <dbReference type="ARBA" id="ARBA00022603"/>
    </source>
</evidence>
<evidence type="ECO:0000259" key="8">
    <source>
        <dbReference type="Pfam" id="PF20467"/>
    </source>
</evidence>
<dbReference type="InterPro" id="IPR046820">
    <property type="entry name" value="MmeI_TRD"/>
</dbReference>
<proteinExistence type="predicted"/>
<evidence type="ECO:0000256" key="1">
    <source>
        <dbReference type="ARBA" id="ARBA00011900"/>
    </source>
</evidence>
<dbReference type="Pfam" id="PF20466">
    <property type="entry name" value="MmeI_TRD"/>
    <property type="match status" value="1"/>
</dbReference>
<dbReference type="SUPFAM" id="SSF53335">
    <property type="entry name" value="S-adenosyl-L-methionine-dependent methyltransferases"/>
    <property type="match status" value="1"/>
</dbReference>
<evidence type="ECO:0000259" key="6">
    <source>
        <dbReference type="Pfam" id="PF20465"/>
    </source>
</evidence>
<feature type="domain" description="MmeI-like helicase spacer" evidence="6">
    <location>
        <begin position="180"/>
        <end position="258"/>
    </location>
</feature>